<name>A0AAV6YZX4_ENGPU</name>
<evidence type="ECO:0000313" key="2">
    <source>
        <dbReference type="Proteomes" id="UP000824782"/>
    </source>
</evidence>
<keyword evidence="2" id="KW-1185">Reference proteome</keyword>
<accession>A0AAV6YZX4</accession>
<dbReference type="Proteomes" id="UP000824782">
    <property type="component" value="Unassembled WGS sequence"/>
</dbReference>
<dbReference type="AlphaFoldDB" id="A0AAV6YZX4"/>
<dbReference type="EMBL" id="WNYA01014169">
    <property type="protein sequence ID" value="KAG8539571.1"/>
    <property type="molecule type" value="Genomic_DNA"/>
</dbReference>
<gene>
    <name evidence="1" type="ORF">GDO81_020728</name>
</gene>
<reference evidence="1" key="1">
    <citation type="thesis" date="2020" institute="ProQuest LLC" country="789 East Eisenhower Parkway, Ann Arbor, MI, USA">
        <title>Comparative Genomics and Chromosome Evolution.</title>
        <authorList>
            <person name="Mudd A.B."/>
        </authorList>
    </citation>
    <scope>NUCLEOTIDE SEQUENCE</scope>
    <source>
        <strain evidence="1">237g6f4</strain>
        <tissue evidence="1">Blood</tissue>
    </source>
</reference>
<organism evidence="1 2">
    <name type="scientific">Engystomops pustulosus</name>
    <name type="common">Tungara frog</name>
    <name type="synonym">Physalaemus pustulosus</name>
    <dbReference type="NCBI Taxonomy" id="76066"/>
    <lineage>
        <taxon>Eukaryota</taxon>
        <taxon>Metazoa</taxon>
        <taxon>Chordata</taxon>
        <taxon>Craniata</taxon>
        <taxon>Vertebrata</taxon>
        <taxon>Euteleostomi</taxon>
        <taxon>Amphibia</taxon>
        <taxon>Batrachia</taxon>
        <taxon>Anura</taxon>
        <taxon>Neobatrachia</taxon>
        <taxon>Hyloidea</taxon>
        <taxon>Leptodactylidae</taxon>
        <taxon>Leiuperinae</taxon>
        <taxon>Engystomops</taxon>
    </lineage>
</organism>
<evidence type="ECO:0000313" key="1">
    <source>
        <dbReference type="EMBL" id="KAG8539571.1"/>
    </source>
</evidence>
<proteinExistence type="predicted"/>
<protein>
    <submittedName>
        <fullName evidence="1">Uncharacterized protein</fullName>
    </submittedName>
</protein>
<comment type="caution">
    <text evidence="1">The sequence shown here is derived from an EMBL/GenBank/DDBJ whole genome shotgun (WGS) entry which is preliminary data.</text>
</comment>
<sequence>MHELITQRLRLLHCELCYISQTCACLPLPPDHLSPCSLQRLSSQSPELISESLSSVQGAWLQTVISGAHKNPRWPPNLDL</sequence>